<protein>
    <submittedName>
        <fullName evidence="2">Uncharacterized protein</fullName>
    </submittedName>
</protein>
<proteinExistence type="predicted"/>
<feature type="compositionally biased region" description="Basic and acidic residues" evidence="1">
    <location>
        <begin position="329"/>
        <end position="338"/>
    </location>
</feature>
<feature type="compositionally biased region" description="Polar residues" evidence="1">
    <location>
        <begin position="835"/>
        <end position="848"/>
    </location>
</feature>
<dbReference type="AlphaFoldDB" id="A0A9P4IZA1"/>
<feature type="compositionally biased region" description="Basic and acidic residues" evidence="1">
    <location>
        <begin position="764"/>
        <end position="775"/>
    </location>
</feature>
<keyword evidence="3" id="KW-1185">Reference proteome</keyword>
<feature type="region of interest" description="Disordered" evidence="1">
    <location>
        <begin position="947"/>
        <end position="971"/>
    </location>
</feature>
<feature type="compositionally biased region" description="Basic and acidic residues" evidence="1">
    <location>
        <begin position="673"/>
        <end position="684"/>
    </location>
</feature>
<feature type="compositionally biased region" description="Low complexity" evidence="1">
    <location>
        <begin position="74"/>
        <end position="85"/>
    </location>
</feature>
<dbReference type="Proteomes" id="UP000799439">
    <property type="component" value="Unassembled WGS sequence"/>
</dbReference>
<feature type="region of interest" description="Disordered" evidence="1">
    <location>
        <begin position="66"/>
        <end position="87"/>
    </location>
</feature>
<feature type="region of interest" description="Disordered" evidence="1">
    <location>
        <begin position="452"/>
        <end position="503"/>
    </location>
</feature>
<feature type="compositionally biased region" description="Polar residues" evidence="1">
    <location>
        <begin position="343"/>
        <end position="382"/>
    </location>
</feature>
<feature type="region of interest" description="Disordered" evidence="1">
    <location>
        <begin position="660"/>
        <end position="719"/>
    </location>
</feature>
<feature type="compositionally biased region" description="Polar residues" evidence="1">
    <location>
        <begin position="275"/>
        <end position="284"/>
    </location>
</feature>
<feature type="region of interest" description="Disordered" evidence="1">
    <location>
        <begin position="119"/>
        <end position="180"/>
    </location>
</feature>
<comment type="caution">
    <text evidence="2">The sequence shown here is derived from an EMBL/GenBank/DDBJ whole genome shotgun (WGS) entry which is preliminary data.</text>
</comment>
<dbReference type="OrthoDB" id="2155935at2759"/>
<accession>A0A9P4IZA1</accession>
<evidence type="ECO:0000313" key="3">
    <source>
        <dbReference type="Proteomes" id="UP000799439"/>
    </source>
</evidence>
<reference evidence="2" key="1">
    <citation type="journal article" date="2020" name="Stud. Mycol.">
        <title>101 Dothideomycetes genomes: a test case for predicting lifestyles and emergence of pathogens.</title>
        <authorList>
            <person name="Haridas S."/>
            <person name="Albert R."/>
            <person name="Binder M."/>
            <person name="Bloem J."/>
            <person name="Labutti K."/>
            <person name="Salamov A."/>
            <person name="Andreopoulos B."/>
            <person name="Baker S."/>
            <person name="Barry K."/>
            <person name="Bills G."/>
            <person name="Bluhm B."/>
            <person name="Cannon C."/>
            <person name="Castanera R."/>
            <person name="Culley D."/>
            <person name="Daum C."/>
            <person name="Ezra D."/>
            <person name="Gonzalez J."/>
            <person name="Henrissat B."/>
            <person name="Kuo A."/>
            <person name="Liang C."/>
            <person name="Lipzen A."/>
            <person name="Lutzoni F."/>
            <person name="Magnuson J."/>
            <person name="Mondo S."/>
            <person name="Nolan M."/>
            <person name="Ohm R."/>
            <person name="Pangilinan J."/>
            <person name="Park H.-J."/>
            <person name="Ramirez L."/>
            <person name="Alfaro M."/>
            <person name="Sun H."/>
            <person name="Tritt A."/>
            <person name="Yoshinaga Y."/>
            <person name="Zwiers L.-H."/>
            <person name="Turgeon B."/>
            <person name="Goodwin S."/>
            <person name="Spatafora J."/>
            <person name="Crous P."/>
            <person name="Grigoriev I."/>
        </authorList>
    </citation>
    <scope>NUCLEOTIDE SEQUENCE</scope>
    <source>
        <strain evidence="2">CBS 260.36</strain>
    </source>
</reference>
<dbReference type="EMBL" id="ML996087">
    <property type="protein sequence ID" value="KAF2151674.1"/>
    <property type="molecule type" value="Genomic_DNA"/>
</dbReference>
<feature type="region of interest" description="Disordered" evidence="1">
    <location>
        <begin position="275"/>
        <end position="294"/>
    </location>
</feature>
<organism evidence="2 3">
    <name type="scientific">Myriangium duriaei CBS 260.36</name>
    <dbReference type="NCBI Taxonomy" id="1168546"/>
    <lineage>
        <taxon>Eukaryota</taxon>
        <taxon>Fungi</taxon>
        <taxon>Dikarya</taxon>
        <taxon>Ascomycota</taxon>
        <taxon>Pezizomycotina</taxon>
        <taxon>Dothideomycetes</taxon>
        <taxon>Dothideomycetidae</taxon>
        <taxon>Myriangiales</taxon>
        <taxon>Myriangiaceae</taxon>
        <taxon>Myriangium</taxon>
    </lineage>
</organism>
<sequence>MCFLHYSYYSQCQHCHLDFICHCSRNTAVALSRDGGLSLVTDDDGKYRQVDNSYSGRIDAFYPASSATPHQTTHLSSNNLSSHHSPQASSINSSLFIAASQLPPDIERTTEHPRLRIIVAPEKSVTLPSSGRTSHRRGTSQAPDDTSAESDTSTAPAMALDTSQSSVDVMRSSYMSSDTVQSQSDALPAWSGDTAARMDFLEAGMHMLQQQFQRLRLDSPKSTANENQAPPSETPAQQLLRLHEAYDQPIAPVTACELKASNAGEHQFPALAVSKNTPRPQTIPSPRRRRSYASVLHDSEGQARLSALHKHAEDSSKTSVQNHLAASLSERKAREKIAVRTTVAGSRSPTKSASTIQGHNSSQLPQSQTVNPRLAQATSPKNPITPAKSPTKVTRARSPVFATQKRSADRHRRASLPSAWTESHAAVKSEPPAYIMHSPVRTSAKISVARIKSPAKPATPQRKDTVPLRTGTFATPTLSSRQRATPQVQPESLRSETAPPHTQSFHRSIVAHAKINDVRELAGEPTLLAETNRPFVSAATPLERTTMGAANTSYPMNYANHHEPLVREVDPIDVPSDRHGVSGKGLRCSEPLQGPSRIPRLYAQAHLPDTKRKHPPAPIVVDRAADFAHHTIFSSFVADDNHSQTSKQCRSEISVSSIVGETDSDTFSPTPTHEVKMAKTRSSDSTETSSPSRHTSPSRTTLSSHTATSASQHEWTINPGTRNFVNKALPLENPADQRTISQATLIRSSLRADAPDFVPTFAHGEAETDKGKSNQDEQSDSLEAVTQQVTHGTMVLNPADYIPDHVWAQLNTSERRAILDQRGPPETWTRKSRSNNKSGFSPASQTRDCQSRFNAVETFYIDPQGNVVYPNNRSGGTRFANDSRLKLGRAPAPDMAKPENYGWTIGSSQPRWWYGWRGGDGKEIAFTGYGPDAEKDPNSPVNFRGGPSSQIGANWNNVRSHTGSRDERSFHGSPLPTCGCGVYDVVQAAEEIGVSGSMVGWCRNCMQ</sequence>
<feature type="region of interest" description="Disordered" evidence="1">
    <location>
        <begin position="307"/>
        <end position="423"/>
    </location>
</feature>
<feature type="compositionally biased region" description="Low complexity" evidence="1">
    <location>
        <begin position="685"/>
        <end position="711"/>
    </location>
</feature>
<evidence type="ECO:0000313" key="2">
    <source>
        <dbReference type="EMBL" id="KAF2151674.1"/>
    </source>
</evidence>
<feature type="compositionally biased region" description="Polar residues" evidence="1">
    <location>
        <begin position="472"/>
        <end position="492"/>
    </location>
</feature>
<name>A0A9P4IZA1_9PEZI</name>
<feature type="region of interest" description="Disordered" evidence="1">
    <location>
        <begin position="762"/>
        <end position="786"/>
    </location>
</feature>
<feature type="region of interest" description="Disordered" evidence="1">
    <location>
        <begin position="816"/>
        <end position="848"/>
    </location>
</feature>
<feature type="compositionally biased region" description="Polar residues" evidence="1">
    <location>
        <begin position="141"/>
        <end position="180"/>
    </location>
</feature>
<gene>
    <name evidence="2" type="ORF">K461DRAFT_154994</name>
</gene>
<feature type="compositionally biased region" description="Polar residues" evidence="1">
    <location>
        <begin position="947"/>
        <end position="961"/>
    </location>
</feature>
<evidence type="ECO:0000256" key="1">
    <source>
        <dbReference type="SAM" id="MobiDB-lite"/>
    </source>
</evidence>
<feature type="compositionally biased region" description="Polar residues" evidence="1">
    <location>
        <begin position="660"/>
        <end position="671"/>
    </location>
</feature>